<dbReference type="VEuPathDB" id="FungiDB:GMDG_06111"/>
<dbReference type="InterPro" id="IPR009091">
    <property type="entry name" value="RCC1/BLIP-II"/>
</dbReference>
<protein>
    <recommendedName>
        <fullName evidence="4">BTB domain-containing protein</fullName>
    </recommendedName>
</protein>
<name>A0A177AJ87_9PEZI</name>
<dbReference type="InterPro" id="IPR002110">
    <property type="entry name" value="Ankyrin_rpt"/>
</dbReference>
<feature type="region of interest" description="Disordered" evidence="3">
    <location>
        <begin position="62"/>
        <end position="86"/>
    </location>
</feature>
<accession>A0A177AJ87</accession>
<feature type="region of interest" description="Disordered" evidence="3">
    <location>
        <begin position="1191"/>
        <end position="1441"/>
    </location>
</feature>
<feature type="compositionally biased region" description="Low complexity" evidence="3">
    <location>
        <begin position="1281"/>
        <end position="1296"/>
    </location>
</feature>
<dbReference type="eggNOG" id="KOG0783">
    <property type="taxonomic scope" value="Eukaryota"/>
</dbReference>
<dbReference type="InterPro" id="IPR011333">
    <property type="entry name" value="SKP1/BTB/POZ_sf"/>
</dbReference>
<evidence type="ECO:0000256" key="2">
    <source>
        <dbReference type="PROSITE-ProRule" id="PRU00235"/>
    </source>
</evidence>
<dbReference type="InterPro" id="IPR000210">
    <property type="entry name" value="BTB/POZ_dom"/>
</dbReference>
<dbReference type="InterPro" id="IPR051625">
    <property type="entry name" value="Signaling_Regulatory_Domain"/>
</dbReference>
<feature type="region of interest" description="Disordered" evidence="3">
    <location>
        <begin position="1478"/>
        <end position="1559"/>
    </location>
</feature>
<dbReference type="RefSeq" id="XP_024327399.1">
    <property type="nucleotide sequence ID" value="XM_024465326.1"/>
</dbReference>
<dbReference type="SUPFAM" id="SSF54695">
    <property type="entry name" value="POZ domain"/>
    <property type="match status" value="1"/>
</dbReference>
<feature type="compositionally biased region" description="Gly residues" evidence="3">
    <location>
        <begin position="1519"/>
        <end position="1528"/>
    </location>
</feature>
<dbReference type="Gene3D" id="2.130.10.30">
    <property type="entry name" value="Regulator of chromosome condensation 1/beta-lactamase-inhibitor protein II"/>
    <property type="match status" value="1"/>
</dbReference>
<dbReference type="Pfam" id="PF12796">
    <property type="entry name" value="Ank_2"/>
    <property type="match status" value="1"/>
</dbReference>
<evidence type="ECO:0000256" key="1">
    <source>
        <dbReference type="ARBA" id="ARBA00022737"/>
    </source>
</evidence>
<dbReference type="Gene3D" id="3.30.710.10">
    <property type="entry name" value="Potassium Channel Kv1.1, Chain A"/>
    <property type="match status" value="2"/>
</dbReference>
<sequence>MSNLLWRAYLEDDVDRCRNLLGNGAQLTSKGQGAPFGHGGSLGTIASSPGAAYAASPRNAKSKKSLGHIGSTGAKNPTSGLTKADINSRDSQGLTILHRAVSSHTAESLDIALAFIEHPLIDLYVQDKENGWTALHRALYFGNVSIARAILNKDSTDTYFQGPGSTTTKGTPLVRIKDYEGNSAFDVYNSTTARRTLHPIEVSVKVDDSDDSDSDYAKVPNTEAPGYDSIDGDEFYAFGSNKNLTLGFGDEDDRQHPEKTTLKRPDHLIWRFYREVLECQNEEDHPKKGPGPKRIEDLPTLIRNRPIIIQDAILSKLHSAILTTDPYSNLYMCGFGPGGRLGLGHDITSFNYVCVEGGALEEKKVSAVALGQNHSLAVTSDGGVVSWGTNTCGTLGYTLPRPPNDEEPINNIPRQIFGPLKKEFVIGVAASSIHSVAHTATSLYTWGKNEGQLGLMDSDSRSLEIQPIPRKVAASLFTSPIQMVSAINRATICLLANHTVCVFTNYGYSIVKFPLYGGFSNYHLKSRTLTTRYEAEPSHISLVTAGGDTIAAVSSRGDLFTLTVSHNIDSSTSSASSTTNPAKIRSSLSQPQKIWSLRKGNWDGIKSVGVGEDGSVILCTQAGAVWRRVKRTKVKEAFSAYTKNKDYKFQRVPGLTNVAGVRSNIFGGYAAIRKDCHVMTQISIDEKTLWDDIAPLFCFSGEELSFSTTLPAGKRVRYPWPPTVSIDHLDPLRQAVLLSADFEADVARHIAKGGVGHESYDAEISSSAAKTKIPIHSFIFAARSPLIRDAFRRAKETGEFIIPDVLTIRATDGSLNIEFEDLDFITIFNLALYLYTDKVLDVWHFSRNVPARGNRYRQIRNDLMHVATKLEMNGLEVGVRRMAAPLRRMNIDFAFALNDPAFFTDGDAVIELDGDEVTVHSTFWRQRCPFFEGLFGGRAGGQWLAGRKEDSEPVRVDLTHIESSTFDIVLRHVYTDAGTELFDDIVVQDVDEFCDLVMDVMGVANELMLDRLSQACQQTLGRFVNTRNICNLLNDVAPCAVCEFKEAGLEYVCLQLETMLDNQLLNDLDDDLLAELDEVVRENQLACLPFAKSGRAELLLHERHPSLVGELDEDRQRKLRDMAFRTSLRDEEGRLSSSFKTRLSGFGFDGASSPPPSSMTPKPQNTPHHTAATSPCIRPKDSIADLMFDMEDDESSPLGPSSPSLQPLGPTSTPLGGLNKALPPPAFKNKGKKSIFARDSSTLNSPDEPATPPTGSPGANPKTWVSPGLPSTKLNMREIMSQASSNQTSSLSLGISAQREKDEAASRAAAPKLSQKERKKQQQQAALEQEQLSKKPSRNENPSGPWQVAAAGPRINLSDIIGGDSGTSPSGASSLKVPTPSPRPRAASPDTRFSGQRGKSDMSPQSYKSQSRGPATPQPMKSSPLATNRELFPALGSPRAEPTLQLSMADIIGQQKREQDLVKEAVAKRSLQEIQEEQAFQEWWDKESRRAQEEETARSEPTQSIPKKGSSFRGRGKRGSGGGGGGRGASNMVQGESRKGKDSGEASQGRAGNKDKRQA</sequence>
<gene>
    <name evidence="5" type="ORF">VC83_01651</name>
</gene>
<dbReference type="PROSITE" id="PS50012">
    <property type="entry name" value="RCC1_3"/>
    <property type="match status" value="3"/>
</dbReference>
<dbReference type="OrthoDB" id="1893551at2759"/>
<evidence type="ECO:0000256" key="3">
    <source>
        <dbReference type="SAM" id="MobiDB-lite"/>
    </source>
</evidence>
<feature type="repeat" description="RCC1" evidence="2">
    <location>
        <begin position="328"/>
        <end position="381"/>
    </location>
</feature>
<dbReference type="PANTHER" id="PTHR22872">
    <property type="entry name" value="BTK-BINDING PROTEIN-RELATED"/>
    <property type="match status" value="1"/>
</dbReference>
<dbReference type="Pfam" id="PF13540">
    <property type="entry name" value="RCC1_2"/>
    <property type="match status" value="1"/>
</dbReference>
<feature type="compositionally biased region" description="Basic and acidic residues" evidence="3">
    <location>
        <begin position="1483"/>
        <end position="1498"/>
    </location>
</feature>
<feature type="repeat" description="RCC1" evidence="2">
    <location>
        <begin position="441"/>
        <end position="497"/>
    </location>
</feature>
<keyword evidence="1" id="KW-0677">Repeat</keyword>
<feature type="compositionally biased region" description="Low complexity" evidence="3">
    <location>
        <begin position="1196"/>
        <end position="1218"/>
    </location>
</feature>
<dbReference type="InterPro" id="IPR036770">
    <property type="entry name" value="Ankyrin_rpt-contain_sf"/>
</dbReference>
<dbReference type="Gene3D" id="1.25.40.20">
    <property type="entry name" value="Ankyrin repeat-containing domain"/>
    <property type="match status" value="1"/>
</dbReference>
<reference evidence="5" key="1">
    <citation type="submission" date="2016-03" db="EMBL/GenBank/DDBJ databases">
        <title>Updated assembly of Pseudogymnoascus destructans, the fungus causing white-nose syndrome of bats.</title>
        <authorList>
            <person name="Palmer J.M."/>
            <person name="Drees K.P."/>
            <person name="Foster J.T."/>
            <person name="Lindner D.L."/>
        </authorList>
    </citation>
    <scope>NUCLEOTIDE SEQUENCE [LARGE SCALE GENOMIC DNA]</scope>
    <source>
        <strain evidence="5">20631-21</strain>
    </source>
</reference>
<proteinExistence type="predicted"/>
<dbReference type="EMBL" id="KV441388">
    <property type="protein sequence ID" value="OAF62126.1"/>
    <property type="molecule type" value="Genomic_DNA"/>
</dbReference>
<dbReference type="InterPro" id="IPR000408">
    <property type="entry name" value="Reg_chr_condens"/>
</dbReference>
<feature type="compositionally biased region" description="Polar residues" evidence="3">
    <location>
        <begin position="1159"/>
        <end position="1173"/>
    </location>
</feature>
<feature type="compositionally biased region" description="Polar residues" evidence="3">
    <location>
        <begin position="1402"/>
        <end position="1426"/>
    </location>
</feature>
<feature type="repeat" description="RCC1" evidence="2">
    <location>
        <begin position="382"/>
        <end position="441"/>
    </location>
</feature>
<feature type="region of interest" description="Disordered" evidence="3">
    <location>
        <begin position="1145"/>
        <end position="1178"/>
    </location>
</feature>
<feature type="domain" description="BTB" evidence="4">
    <location>
        <begin position="906"/>
        <end position="976"/>
    </location>
</feature>
<dbReference type="GeneID" id="36284740"/>
<dbReference type="SUPFAM" id="SSF50985">
    <property type="entry name" value="RCC1/BLIP-II"/>
    <property type="match status" value="1"/>
</dbReference>
<dbReference type="PROSITE" id="PS50097">
    <property type="entry name" value="BTB"/>
    <property type="match status" value="1"/>
</dbReference>
<evidence type="ECO:0000313" key="5">
    <source>
        <dbReference type="EMBL" id="OAF62126.1"/>
    </source>
</evidence>
<dbReference type="Proteomes" id="UP000077154">
    <property type="component" value="Unassembled WGS sequence"/>
</dbReference>
<evidence type="ECO:0000259" key="4">
    <source>
        <dbReference type="PROSITE" id="PS50097"/>
    </source>
</evidence>
<dbReference type="SMART" id="SM00248">
    <property type="entry name" value="ANK"/>
    <property type="match status" value="2"/>
</dbReference>
<organism evidence="5">
    <name type="scientific">Pseudogymnoascus destructans</name>
    <dbReference type="NCBI Taxonomy" id="655981"/>
    <lineage>
        <taxon>Eukaryota</taxon>
        <taxon>Fungi</taxon>
        <taxon>Dikarya</taxon>
        <taxon>Ascomycota</taxon>
        <taxon>Pezizomycotina</taxon>
        <taxon>Leotiomycetes</taxon>
        <taxon>Thelebolales</taxon>
        <taxon>Thelebolaceae</taxon>
        <taxon>Pseudogymnoascus</taxon>
    </lineage>
</organism>
<dbReference type="PANTHER" id="PTHR22872:SF2">
    <property type="entry name" value="INHIBITOR OF BRUTON TYROSINE KINASE"/>
    <property type="match status" value="1"/>
</dbReference>
<dbReference type="SUPFAM" id="SSF48403">
    <property type="entry name" value="Ankyrin repeat"/>
    <property type="match status" value="1"/>
</dbReference>